<dbReference type="Proteomes" id="UP000263993">
    <property type="component" value="Unassembled WGS sequence"/>
</dbReference>
<dbReference type="GO" id="GO:0003700">
    <property type="term" value="F:DNA-binding transcription factor activity"/>
    <property type="evidence" value="ECO:0007669"/>
    <property type="project" value="InterPro"/>
</dbReference>
<keyword evidence="5" id="KW-0804">Transcription</keyword>
<evidence type="ECO:0000256" key="2">
    <source>
        <dbReference type="ARBA" id="ARBA00009437"/>
    </source>
</evidence>
<dbReference type="Gene3D" id="3.40.190.290">
    <property type="match status" value="1"/>
</dbReference>
<dbReference type="GO" id="GO:0006351">
    <property type="term" value="P:DNA-templated transcription"/>
    <property type="evidence" value="ECO:0007669"/>
    <property type="project" value="TreeGrafter"/>
</dbReference>
<dbReference type="Pfam" id="PF03466">
    <property type="entry name" value="LysR_substrate"/>
    <property type="match status" value="1"/>
</dbReference>
<dbReference type="RefSeq" id="WP_115516297.1">
    <property type="nucleotide sequence ID" value="NZ_QRGO01000001.1"/>
</dbReference>
<dbReference type="Pfam" id="PF00126">
    <property type="entry name" value="HTH_1"/>
    <property type="match status" value="1"/>
</dbReference>
<dbReference type="SUPFAM" id="SSF46785">
    <property type="entry name" value="Winged helix' DNA-binding domain"/>
    <property type="match status" value="1"/>
</dbReference>
<comment type="caution">
    <text evidence="7">The sequence shown here is derived from an EMBL/GenBank/DDBJ whole genome shotgun (WGS) entry which is preliminary data.</text>
</comment>
<dbReference type="SUPFAM" id="SSF53850">
    <property type="entry name" value="Periplasmic binding protein-like II"/>
    <property type="match status" value="1"/>
</dbReference>
<evidence type="ECO:0000313" key="8">
    <source>
        <dbReference type="Proteomes" id="UP000263993"/>
    </source>
</evidence>
<dbReference type="PANTHER" id="PTHR30537">
    <property type="entry name" value="HTH-TYPE TRANSCRIPTIONAL REGULATOR"/>
    <property type="match status" value="1"/>
</dbReference>
<proteinExistence type="inferred from homology"/>
<gene>
    <name evidence="7" type="ORF">DXH78_06550</name>
</gene>
<dbReference type="AlphaFoldDB" id="A0A371B9L3"/>
<dbReference type="InterPro" id="IPR036390">
    <property type="entry name" value="WH_DNA-bd_sf"/>
</dbReference>
<evidence type="ECO:0000256" key="4">
    <source>
        <dbReference type="ARBA" id="ARBA00023125"/>
    </source>
</evidence>
<keyword evidence="4" id="KW-0238">DNA-binding</keyword>
<evidence type="ECO:0000256" key="1">
    <source>
        <dbReference type="ARBA" id="ARBA00003502"/>
    </source>
</evidence>
<sequence>MDRLDAMRLYTRIVERRSFTRAAQDTGLPRSTVTDAIKEIEARLGVRLLARTTRHVSPTPEGEAYYRRCLSIIAEVEDAESAFGGITPRGELRIDVHGSMLRRVVVPELPHFLKAYPDLRLHIGEGDRLVDLVREGVDCVIRAGTLRDSTMVARQIAMMEEVTIASPAYLRQYGTPRNLAELEGHRMIGFASSATGNILPLEFMVKGQRELINLPSTIDVTGGETSIALCRLGLGLIQTPRYHVTHDLKAGRLVEVLPKYPPSPTPLSVLYPQSRGLSPRVRVFIDWVAGLFPRGKVHSRIDH</sequence>
<evidence type="ECO:0000256" key="3">
    <source>
        <dbReference type="ARBA" id="ARBA00023015"/>
    </source>
</evidence>
<accession>A0A371B9L3</accession>
<organism evidence="7 8">
    <name type="scientific">Undibacter mobilis</name>
    <dbReference type="NCBI Taxonomy" id="2292256"/>
    <lineage>
        <taxon>Bacteria</taxon>
        <taxon>Pseudomonadati</taxon>
        <taxon>Pseudomonadota</taxon>
        <taxon>Alphaproteobacteria</taxon>
        <taxon>Hyphomicrobiales</taxon>
        <taxon>Nitrobacteraceae</taxon>
        <taxon>Undibacter</taxon>
    </lineage>
</organism>
<keyword evidence="3" id="KW-0805">Transcription regulation</keyword>
<dbReference type="GO" id="GO:0043565">
    <property type="term" value="F:sequence-specific DNA binding"/>
    <property type="evidence" value="ECO:0007669"/>
    <property type="project" value="TreeGrafter"/>
</dbReference>
<evidence type="ECO:0000313" key="7">
    <source>
        <dbReference type="EMBL" id="RDV04270.1"/>
    </source>
</evidence>
<dbReference type="InterPro" id="IPR000847">
    <property type="entry name" value="LysR_HTH_N"/>
</dbReference>
<feature type="domain" description="HTH lysR-type" evidence="6">
    <location>
        <begin position="1"/>
        <end position="59"/>
    </location>
</feature>
<dbReference type="InterPro" id="IPR058163">
    <property type="entry name" value="LysR-type_TF_proteobact-type"/>
</dbReference>
<dbReference type="OrthoDB" id="9786526at2"/>
<evidence type="ECO:0000259" key="6">
    <source>
        <dbReference type="PROSITE" id="PS50931"/>
    </source>
</evidence>
<dbReference type="EMBL" id="QRGO01000001">
    <property type="protein sequence ID" value="RDV04270.1"/>
    <property type="molecule type" value="Genomic_DNA"/>
</dbReference>
<reference evidence="8" key="1">
    <citation type="submission" date="2018-08" db="EMBL/GenBank/DDBJ databases">
        <authorList>
            <person name="Kim S.-J."/>
            <person name="Jung G.-Y."/>
        </authorList>
    </citation>
    <scope>NUCLEOTIDE SEQUENCE [LARGE SCALE GENOMIC DNA]</scope>
    <source>
        <strain evidence="8">GY_H</strain>
    </source>
</reference>
<dbReference type="PROSITE" id="PS50931">
    <property type="entry name" value="HTH_LYSR"/>
    <property type="match status" value="1"/>
</dbReference>
<dbReference type="PANTHER" id="PTHR30537:SF72">
    <property type="entry name" value="LYSR FAMILY TRANSCRIPTIONAL REGULATOR"/>
    <property type="match status" value="1"/>
</dbReference>
<evidence type="ECO:0000256" key="5">
    <source>
        <dbReference type="ARBA" id="ARBA00023163"/>
    </source>
</evidence>
<dbReference type="CDD" id="cd08472">
    <property type="entry name" value="PBP2_CrgA_like_3"/>
    <property type="match status" value="1"/>
</dbReference>
<comment type="function">
    <text evidence="1">NodD regulates the expression of the nodABCFE genes which encode other nodulation proteins. NodD is also a negative regulator of its own expression. Binds flavonoids as inducers.</text>
</comment>
<dbReference type="InterPro" id="IPR036388">
    <property type="entry name" value="WH-like_DNA-bd_sf"/>
</dbReference>
<name>A0A371B9L3_9BRAD</name>
<dbReference type="InterPro" id="IPR005119">
    <property type="entry name" value="LysR_subst-bd"/>
</dbReference>
<dbReference type="Gene3D" id="1.10.10.10">
    <property type="entry name" value="Winged helix-like DNA-binding domain superfamily/Winged helix DNA-binding domain"/>
    <property type="match status" value="1"/>
</dbReference>
<keyword evidence="8" id="KW-1185">Reference proteome</keyword>
<dbReference type="FunFam" id="1.10.10.10:FF:000001">
    <property type="entry name" value="LysR family transcriptional regulator"/>
    <property type="match status" value="1"/>
</dbReference>
<comment type="similarity">
    <text evidence="2">Belongs to the LysR transcriptional regulatory family.</text>
</comment>
<protein>
    <submittedName>
        <fullName evidence="7">LysR family transcriptional regulator</fullName>
    </submittedName>
</protein>